<feature type="chain" id="PRO_5015045496" evidence="1">
    <location>
        <begin position="28"/>
        <end position="130"/>
    </location>
</feature>
<dbReference type="EMBL" id="CFGT01000009">
    <property type="protein sequence ID" value="CEY61382.1"/>
    <property type="molecule type" value="Genomic_DNA"/>
</dbReference>
<name>A0A0T8U2A1_9STRE</name>
<dbReference type="EMBL" id="PTTJ01000144">
    <property type="protein sequence ID" value="RJP07783.1"/>
    <property type="molecule type" value="Genomic_DNA"/>
</dbReference>
<accession>A0A3A4M728</accession>
<reference evidence="7" key="3">
    <citation type="submission" date="2018-02" db="EMBL/GenBank/DDBJ databases">
        <authorList>
            <person name="Handem S."/>
        </authorList>
    </citation>
    <scope>NUCLEOTIDE SEQUENCE [LARGE SCALE GENOMIC DNA]</scope>
    <source>
        <strain evidence="7">Spain3473</strain>
    </source>
</reference>
<dbReference type="Proteomes" id="UP000048179">
    <property type="component" value="Unassembled WGS sequence"/>
</dbReference>
<proteinExistence type="predicted"/>
<reference evidence="5 6" key="2">
    <citation type="submission" date="2015-03" db="EMBL/GenBank/DDBJ databases">
        <authorList>
            <consortium name="Pathogen Informatics"/>
        </authorList>
    </citation>
    <scope>NUCLEOTIDE SEQUENCE [LARGE SCALE GENOMIC DNA]</scope>
    <source>
        <strain evidence="5">SMRU2248</strain>
        <strain evidence="2 6">SMRU737</strain>
    </source>
</reference>
<accession>A0A0T8U2A1</accession>
<dbReference type="EMBL" id="CMJT01000002">
    <property type="protein sequence ID" value="CKA71965.1"/>
    <property type="molecule type" value="Genomic_DNA"/>
</dbReference>
<keyword evidence="1" id="KW-0732">Signal</keyword>
<gene>
    <name evidence="4" type="ORF">C5O69_11440</name>
    <name evidence="2" type="ORF">ERS020247_01137</name>
    <name evidence="3" type="ORF">ERS021757_00384</name>
</gene>
<evidence type="ECO:0000256" key="1">
    <source>
        <dbReference type="SAM" id="SignalP"/>
    </source>
</evidence>
<feature type="signal peptide" evidence="1">
    <location>
        <begin position="1"/>
        <end position="27"/>
    </location>
</feature>
<evidence type="ECO:0000313" key="6">
    <source>
        <dbReference type="Proteomes" id="UP000048179"/>
    </source>
</evidence>
<evidence type="ECO:0000313" key="2">
    <source>
        <dbReference type="EMBL" id="CEY61382.1"/>
    </source>
</evidence>
<dbReference type="RefSeq" id="WP_050223172.1">
    <property type="nucleotide sequence ID" value="NZ_CFGT01000009.1"/>
</dbReference>
<organism evidence="3 5">
    <name type="scientific">Streptococcus pseudopneumoniae</name>
    <dbReference type="NCBI Taxonomy" id="257758"/>
    <lineage>
        <taxon>Bacteria</taxon>
        <taxon>Bacillati</taxon>
        <taxon>Bacillota</taxon>
        <taxon>Bacilli</taxon>
        <taxon>Lactobacillales</taxon>
        <taxon>Streptococcaceae</taxon>
        <taxon>Streptococcus</taxon>
    </lineage>
</organism>
<dbReference type="AlphaFoldDB" id="A0A0T8U2A1"/>
<evidence type="ECO:0000313" key="5">
    <source>
        <dbReference type="Proteomes" id="UP000041827"/>
    </source>
</evidence>
<reference evidence="3" key="1">
    <citation type="submission" date="2015-03" db="EMBL/GenBank/DDBJ databases">
        <authorList>
            <person name="Murphy D."/>
        </authorList>
    </citation>
    <scope>NUCLEOTIDE SEQUENCE [LARGE SCALE GENOMIC DNA]</scope>
    <source>
        <strain evidence="3">SMRU2248</strain>
    </source>
</reference>
<reference evidence="4" key="4">
    <citation type="submission" date="2018-02" db="EMBL/GenBank/DDBJ databases">
        <authorList>
            <person name="Cohen D.B."/>
            <person name="Kent A.D."/>
        </authorList>
    </citation>
    <scope>NUCLEOTIDE SEQUENCE</scope>
    <source>
        <strain evidence="4">Spain3473</strain>
    </source>
</reference>
<evidence type="ECO:0000313" key="3">
    <source>
        <dbReference type="EMBL" id="CKA71965.1"/>
    </source>
</evidence>
<sequence length="130" mass="14394">MTNLKKCIALGLGVACLLPLASQTVSARMVYFDLHVTREDYSVSSRKTEKTDGSPAVANITGGLGWGKKVRIRAWTAAEDEPATEMKIADSNGRYNLRYNNGYGTIGRYYYLNASKYGWLNSNITGRFDP</sequence>
<evidence type="ECO:0000313" key="4">
    <source>
        <dbReference type="EMBL" id="RJP07783.1"/>
    </source>
</evidence>
<evidence type="ECO:0000313" key="7">
    <source>
        <dbReference type="Proteomes" id="UP000265600"/>
    </source>
</evidence>
<protein>
    <submittedName>
        <fullName evidence="3">Uncharacterized protein</fullName>
    </submittedName>
</protein>
<dbReference type="Proteomes" id="UP000265600">
    <property type="component" value="Unassembled WGS sequence"/>
</dbReference>
<dbReference type="Proteomes" id="UP000041827">
    <property type="component" value="Unassembled WGS sequence"/>
</dbReference>